<evidence type="ECO:0000256" key="2">
    <source>
        <dbReference type="ARBA" id="ARBA00022576"/>
    </source>
</evidence>
<accession>A0ABY5GZR4</accession>
<keyword evidence="4" id="KW-0663">Pyridoxal phosphate</keyword>
<gene>
    <name evidence="6" type="ORF">KDX31_09135</name>
</gene>
<reference evidence="6" key="1">
    <citation type="submission" date="2021-04" db="EMBL/GenBank/DDBJ databases">
        <title>Oceanospirillales bacteria with DddD are important DMSP degraders in coastal seawater.</title>
        <authorList>
            <person name="Liu J."/>
        </authorList>
    </citation>
    <scope>NUCLEOTIDE SEQUENCE</scope>
    <source>
        <strain evidence="6">GY6</strain>
    </source>
</reference>
<dbReference type="InterPro" id="IPR015422">
    <property type="entry name" value="PyrdxlP-dep_Trfase_small"/>
</dbReference>
<dbReference type="PANTHER" id="PTHR42790:SF19">
    <property type="entry name" value="KYNURENINE_ALPHA-AMINOADIPATE AMINOTRANSFERASE, MITOCHONDRIAL"/>
    <property type="match status" value="1"/>
</dbReference>
<dbReference type="InterPro" id="IPR004839">
    <property type="entry name" value="Aminotransferase_I/II_large"/>
</dbReference>
<evidence type="ECO:0000256" key="3">
    <source>
        <dbReference type="ARBA" id="ARBA00022679"/>
    </source>
</evidence>
<sequence>MKFARQAQSLNASYLREILSAASQPEMISMAGGLPAASLLPLELVRVACASLADNSLFFQYGSSRGYQPLLETLEQHSPQSTQPWLICNGSQQGLDLIARALLETGDPIVAEVPAYLGALQAFQLTGASLLPLLSGAAGPDLDQLEHYFKTAAVKLFYAVPDFHNPTGRVWSAETRVAVAALCRHYGVTLIEDSPYRQLRFSGTELSPVSELYPEQTISLISFSKTGFPGLRVGAMSGPAEFIALAERIKQATDLHTGIPQQVIIHRLLNHQQYPDHLARLQQGYRNRYHHLSSELQQQLGQQIEFDPVEGGMFIWLSLNGKSGTEIAARALSHKLAVVPGAAFYAKGATAEDSHIRLNFSNTDTALVREAVARLARAIGAGC</sequence>
<evidence type="ECO:0000313" key="7">
    <source>
        <dbReference type="Proteomes" id="UP001059950"/>
    </source>
</evidence>
<organism evidence="6 7">
    <name type="scientific">Amphritea atlantica</name>
    <dbReference type="NCBI Taxonomy" id="355243"/>
    <lineage>
        <taxon>Bacteria</taxon>
        <taxon>Pseudomonadati</taxon>
        <taxon>Pseudomonadota</taxon>
        <taxon>Gammaproteobacteria</taxon>
        <taxon>Oceanospirillales</taxon>
        <taxon>Oceanospirillaceae</taxon>
        <taxon>Amphritea</taxon>
    </lineage>
</organism>
<dbReference type="PANTHER" id="PTHR42790">
    <property type="entry name" value="AMINOTRANSFERASE"/>
    <property type="match status" value="1"/>
</dbReference>
<proteinExistence type="predicted"/>
<protein>
    <submittedName>
        <fullName evidence="6">PLP-dependent aminotransferase family protein</fullName>
    </submittedName>
</protein>
<dbReference type="Gene3D" id="3.90.1150.10">
    <property type="entry name" value="Aspartate Aminotransferase, domain 1"/>
    <property type="match status" value="1"/>
</dbReference>
<name>A0ABY5GZR4_9GAMM</name>
<comment type="cofactor">
    <cofactor evidence="1">
        <name>pyridoxal 5'-phosphate</name>
        <dbReference type="ChEBI" id="CHEBI:597326"/>
    </cofactor>
</comment>
<dbReference type="EMBL" id="CP073344">
    <property type="protein sequence ID" value="UTW05137.1"/>
    <property type="molecule type" value="Genomic_DNA"/>
</dbReference>
<dbReference type="InterPro" id="IPR015421">
    <property type="entry name" value="PyrdxlP-dep_Trfase_major"/>
</dbReference>
<dbReference type="GO" id="GO:0008483">
    <property type="term" value="F:transaminase activity"/>
    <property type="evidence" value="ECO:0007669"/>
    <property type="project" value="UniProtKB-KW"/>
</dbReference>
<evidence type="ECO:0000256" key="1">
    <source>
        <dbReference type="ARBA" id="ARBA00001933"/>
    </source>
</evidence>
<dbReference type="Gene3D" id="3.40.640.10">
    <property type="entry name" value="Type I PLP-dependent aspartate aminotransferase-like (Major domain)"/>
    <property type="match status" value="1"/>
</dbReference>
<evidence type="ECO:0000256" key="4">
    <source>
        <dbReference type="ARBA" id="ARBA00022898"/>
    </source>
</evidence>
<keyword evidence="7" id="KW-1185">Reference proteome</keyword>
<dbReference type="InterPro" id="IPR050859">
    <property type="entry name" value="Class-I_PLP-dep_aminotransf"/>
</dbReference>
<dbReference type="SUPFAM" id="SSF53383">
    <property type="entry name" value="PLP-dependent transferases"/>
    <property type="match status" value="1"/>
</dbReference>
<keyword evidence="3" id="KW-0808">Transferase</keyword>
<dbReference type="Pfam" id="PF00155">
    <property type="entry name" value="Aminotran_1_2"/>
    <property type="match status" value="1"/>
</dbReference>
<evidence type="ECO:0000313" key="6">
    <source>
        <dbReference type="EMBL" id="UTW05137.1"/>
    </source>
</evidence>
<evidence type="ECO:0000259" key="5">
    <source>
        <dbReference type="Pfam" id="PF00155"/>
    </source>
</evidence>
<keyword evidence="2 6" id="KW-0032">Aminotransferase</keyword>
<feature type="domain" description="Aminotransferase class I/classII large" evidence="5">
    <location>
        <begin position="41"/>
        <end position="375"/>
    </location>
</feature>
<dbReference type="Proteomes" id="UP001059950">
    <property type="component" value="Chromosome"/>
</dbReference>
<dbReference type="InterPro" id="IPR015424">
    <property type="entry name" value="PyrdxlP-dep_Trfase"/>
</dbReference>
<dbReference type="CDD" id="cd00609">
    <property type="entry name" value="AAT_like"/>
    <property type="match status" value="1"/>
</dbReference>